<keyword evidence="1" id="KW-0472">Membrane</keyword>
<reference evidence="2 3" key="1">
    <citation type="submission" date="2019-05" db="EMBL/GenBank/DDBJ databases">
        <title>Another draft genome of Portunus trituberculatus and its Hox gene families provides insights of decapod evolution.</title>
        <authorList>
            <person name="Jeong J.-H."/>
            <person name="Song I."/>
            <person name="Kim S."/>
            <person name="Choi T."/>
            <person name="Kim D."/>
            <person name="Ryu S."/>
            <person name="Kim W."/>
        </authorList>
    </citation>
    <scope>NUCLEOTIDE SEQUENCE [LARGE SCALE GENOMIC DNA]</scope>
    <source>
        <tissue evidence="2">Muscle</tissue>
    </source>
</reference>
<gene>
    <name evidence="2" type="ORF">E2C01_051149</name>
</gene>
<organism evidence="2 3">
    <name type="scientific">Portunus trituberculatus</name>
    <name type="common">Swimming crab</name>
    <name type="synonym">Neptunus trituberculatus</name>
    <dbReference type="NCBI Taxonomy" id="210409"/>
    <lineage>
        <taxon>Eukaryota</taxon>
        <taxon>Metazoa</taxon>
        <taxon>Ecdysozoa</taxon>
        <taxon>Arthropoda</taxon>
        <taxon>Crustacea</taxon>
        <taxon>Multicrustacea</taxon>
        <taxon>Malacostraca</taxon>
        <taxon>Eumalacostraca</taxon>
        <taxon>Eucarida</taxon>
        <taxon>Decapoda</taxon>
        <taxon>Pleocyemata</taxon>
        <taxon>Brachyura</taxon>
        <taxon>Eubrachyura</taxon>
        <taxon>Portunoidea</taxon>
        <taxon>Portunidae</taxon>
        <taxon>Portuninae</taxon>
        <taxon>Portunus</taxon>
    </lineage>
</organism>
<evidence type="ECO:0000313" key="2">
    <source>
        <dbReference type="EMBL" id="MPC57174.1"/>
    </source>
</evidence>
<protein>
    <submittedName>
        <fullName evidence="2">Uncharacterized protein</fullName>
    </submittedName>
</protein>
<keyword evidence="3" id="KW-1185">Reference proteome</keyword>
<comment type="caution">
    <text evidence="2">The sequence shown here is derived from an EMBL/GenBank/DDBJ whole genome shotgun (WGS) entry which is preliminary data.</text>
</comment>
<accession>A0A5B7GL00</accession>
<evidence type="ECO:0000256" key="1">
    <source>
        <dbReference type="SAM" id="Phobius"/>
    </source>
</evidence>
<dbReference type="EMBL" id="VSRR010014562">
    <property type="protein sequence ID" value="MPC57174.1"/>
    <property type="molecule type" value="Genomic_DNA"/>
</dbReference>
<keyword evidence="1" id="KW-0812">Transmembrane</keyword>
<name>A0A5B7GL00_PORTR</name>
<dbReference type="Proteomes" id="UP000324222">
    <property type="component" value="Unassembled WGS sequence"/>
</dbReference>
<sequence>MSRALPPRTDEQPYVELNAYVGLVGASVVVAPFFLLTSFLKSSPGCLHSPTPVPRVPSHSINSVSAPRIQYPASHVHLCLASGQAGRAGRGNPYYINSTVVFCLV</sequence>
<evidence type="ECO:0000313" key="3">
    <source>
        <dbReference type="Proteomes" id="UP000324222"/>
    </source>
</evidence>
<feature type="transmembrane region" description="Helical" evidence="1">
    <location>
        <begin position="20"/>
        <end position="40"/>
    </location>
</feature>
<proteinExistence type="predicted"/>
<dbReference type="AlphaFoldDB" id="A0A5B7GL00"/>
<keyword evidence="1" id="KW-1133">Transmembrane helix</keyword>